<sequence>MPAPFVELADGLEDLSAIFEGKQRHGGTISAGQARAIKEALKAFAELARLGDRQRIAALQIAGRPVEDGVTVVLAPFTVLPGGRA</sequence>
<dbReference type="Proteomes" id="UP001138709">
    <property type="component" value="Unassembled WGS sequence"/>
</dbReference>
<evidence type="ECO:0000313" key="1">
    <source>
        <dbReference type="EMBL" id="MBR0681948.1"/>
    </source>
</evidence>
<comment type="caution">
    <text evidence="1">The sequence shown here is derived from an EMBL/GenBank/DDBJ whole genome shotgun (WGS) entry which is preliminary data.</text>
</comment>
<protein>
    <submittedName>
        <fullName evidence="1">Uncharacterized protein</fullName>
    </submittedName>
</protein>
<accession>A0A9X9XE12</accession>
<dbReference type="AlphaFoldDB" id="A0A9X9XE12"/>
<dbReference type="EMBL" id="JAAEDL010000015">
    <property type="protein sequence ID" value="MBR0681948.1"/>
    <property type="molecule type" value="Genomic_DNA"/>
</dbReference>
<reference evidence="1" key="2">
    <citation type="journal article" date="2021" name="Syst. Appl. Microbiol.">
        <title>Roseomonas hellenica sp. nov., isolated from roots of wild-growing Alkanna tinctoria.</title>
        <authorList>
            <person name="Rat A."/>
            <person name="Naranjo H.D."/>
            <person name="Lebbe L."/>
            <person name="Cnockaert M."/>
            <person name="Krigas N."/>
            <person name="Grigoriadou K."/>
            <person name="Maloupa E."/>
            <person name="Willems A."/>
        </authorList>
    </citation>
    <scope>NUCLEOTIDE SEQUENCE</scope>
    <source>
        <strain evidence="1">LMG 31228</strain>
    </source>
</reference>
<name>A0A9X9XE12_9PROT</name>
<reference evidence="1" key="1">
    <citation type="submission" date="2020-01" db="EMBL/GenBank/DDBJ databases">
        <authorList>
            <person name="Rat A."/>
        </authorList>
    </citation>
    <scope>NUCLEOTIDE SEQUENCE</scope>
    <source>
        <strain evidence="1">LMG 31228</strain>
    </source>
</reference>
<keyword evidence="2" id="KW-1185">Reference proteome</keyword>
<gene>
    <name evidence="1" type="ORF">GXW74_15745</name>
</gene>
<dbReference type="RefSeq" id="WP_211847483.1">
    <property type="nucleotide sequence ID" value="NZ_JAAEDL010000015.1"/>
</dbReference>
<evidence type="ECO:0000313" key="2">
    <source>
        <dbReference type="Proteomes" id="UP001138709"/>
    </source>
</evidence>
<organism evidence="1 2">
    <name type="scientific">Neoroseomonas eburnea</name>
    <dbReference type="NCBI Taxonomy" id="1346889"/>
    <lineage>
        <taxon>Bacteria</taxon>
        <taxon>Pseudomonadati</taxon>
        <taxon>Pseudomonadota</taxon>
        <taxon>Alphaproteobacteria</taxon>
        <taxon>Acetobacterales</taxon>
        <taxon>Acetobacteraceae</taxon>
        <taxon>Neoroseomonas</taxon>
    </lineage>
</organism>
<proteinExistence type="predicted"/>